<keyword evidence="2" id="KW-1185">Reference proteome</keyword>
<reference evidence="1" key="1">
    <citation type="submission" date="2021-10" db="EMBL/GenBank/DDBJ databases">
        <title>Melipona bicolor Genome sequencing and assembly.</title>
        <authorList>
            <person name="Araujo N.S."/>
            <person name="Arias M.C."/>
        </authorList>
    </citation>
    <scope>NUCLEOTIDE SEQUENCE</scope>
    <source>
        <strain evidence="1">USP_2M_L1-L4_2017</strain>
        <tissue evidence="1">Whole body</tissue>
    </source>
</reference>
<protein>
    <submittedName>
        <fullName evidence="1">Uncharacterized protein</fullName>
    </submittedName>
</protein>
<gene>
    <name evidence="1" type="ORF">K0M31_012615</name>
</gene>
<dbReference type="Proteomes" id="UP001177670">
    <property type="component" value="Unassembled WGS sequence"/>
</dbReference>
<organism evidence="1 2">
    <name type="scientific">Melipona bicolor</name>
    <dbReference type="NCBI Taxonomy" id="60889"/>
    <lineage>
        <taxon>Eukaryota</taxon>
        <taxon>Metazoa</taxon>
        <taxon>Ecdysozoa</taxon>
        <taxon>Arthropoda</taxon>
        <taxon>Hexapoda</taxon>
        <taxon>Insecta</taxon>
        <taxon>Pterygota</taxon>
        <taxon>Neoptera</taxon>
        <taxon>Endopterygota</taxon>
        <taxon>Hymenoptera</taxon>
        <taxon>Apocrita</taxon>
        <taxon>Aculeata</taxon>
        <taxon>Apoidea</taxon>
        <taxon>Anthophila</taxon>
        <taxon>Apidae</taxon>
        <taxon>Melipona</taxon>
    </lineage>
</organism>
<proteinExistence type="predicted"/>
<comment type="caution">
    <text evidence="1">The sequence shown here is derived from an EMBL/GenBank/DDBJ whole genome shotgun (WGS) entry which is preliminary data.</text>
</comment>
<dbReference type="AlphaFoldDB" id="A0AA40FJL6"/>
<evidence type="ECO:0000313" key="1">
    <source>
        <dbReference type="EMBL" id="KAK1120253.1"/>
    </source>
</evidence>
<accession>A0AA40FJL6</accession>
<dbReference type="EMBL" id="JAHYIQ010000032">
    <property type="protein sequence ID" value="KAK1120253.1"/>
    <property type="molecule type" value="Genomic_DNA"/>
</dbReference>
<name>A0AA40FJL6_9HYME</name>
<sequence length="177" mass="20412">MDVFQVQCPAAYGIAQVLISSDVRNYFRNMPQSCFALLMENATALYMELLRECVPTTYEITQDLCLKSIWNCTGTKYNRNINVLKKKVLAACKAAQILSTSGGFSFLGSKYQYEFLMECVPWLYRIAKGICFNGIWNISVTIYSGLWNCTTFWRLIPSGMWNYATNKSQRYMELIRD</sequence>
<evidence type="ECO:0000313" key="2">
    <source>
        <dbReference type="Proteomes" id="UP001177670"/>
    </source>
</evidence>